<evidence type="ECO:0000313" key="1">
    <source>
        <dbReference type="EMBL" id="KHF98702.1"/>
    </source>
</evidence>
<dbReference type="EMBL" id="JRRC01049107">
    <property type="protein sequence ID" value="KHF98702.1"/>
    <property type="molecule type" value="Genomic_DNA"/>
</dbReference>
<dbReference type="AlphaFoldDB" id="A0A0B0M9C2"/>
<sequence>MKLPQSGCLGHPCKHACASATNRNEIALCMTVFEAKISPITPRTTSPEIYHNAQQKNRHCFLVPILKTQGSVEKCDCCPLLNYDIGDKKHSLPLFVPEIN</sequence>
<gene>
    <name evidence="1" type="ORF">F383_11239</name>
</gene>
<name>A0A0B0M9C2_GOSAR</name>
<accession>A0A0B0M9C2</accession>
<protein>
    <submittedName>
        <fullName evidence="1">Lactotransferrin</fullName>
    </submittedName>
</protein>
<dbReference type="Proteomes" id="UP000032142">
    <property type="component" value="Unassembled WGS sequence"/>
</dbReference>
<organism evidence="1 2">
    <name type="scientific">Gossypium arboreum</name>
    <name type="common">Tree cotton</name>
    <name type="synonym">Gossypium nanking</name>
    <dbReference type="NCBI Taxonomy" id="29729"/>
    <lineage>
        <taxon>Eukaryota</taxon>
        <taxon>Viridiplantae</taxon>
        <taxon>Streptophyta</taxon>
        <taxon>Embryophyta</taxon>
        <taxon>Tracheophyta</taxon>
        <taxon>Spermatophyta</taxon>
        <taxon>Magnoliopsida</taxon>
        <taxon>eudicotyledons</taxon>
        <taxon>Gunneridae</taxon>
        <taxon>Pentapetalae</taxon>
        <taxon>rosids</taxon>
        <taxon>malvids</taxon>
        <taxon>Malvales</taxon>
        <taxon>Malvaceae</taxon>
        <taxon>Malvoideae</taxon>
        <taxon>Gossypium</taxon>
    </lineage>
</organism>
<comment type="caution">
    <text evidence="1">The sequence shown here is derived from an EMBL/GenBank/DDBJ whole genome shotgun (WGS) entry which is preliminary data.</text>
</comment>
<reference evidence="2" key="1">
    <citation type="submission" date="2014-09" db="EMBL/GenBank/DDBJ databases">
        <authorList>
            <person name="Mudge J."/>
            <person name="Ramaraj T."/>
            <person name="Lindquist I.E."/>
            <person name="Bharti A.K."/>
            <person name="Sundararajan A."/>
            <person name="Cameron C.T."/>
            <person name="Woodward J.E."/>
            <person name="May G.D."/>
            <person name="Brubaker C."/>
            <person name="Broadhvest J."/>
            <person name="Wilkins T.A."/>
        </authorList>
    </citation>
    <scope>NUCLEOTIDE SEQUENCE</scope>
    <source>
        <strain evidence="2">cv. AKA8401</strain>
    </source>
</reference>
<proteinExistence type="predicted"/>
<evidence type="ECO:0000313" key="2">
    <source>
        <dbReference type="Proteomes" id="UP000032142"/>
    </source>
</evidence>
<keyword evidence="2" id="KW-1185">Reference proteome</keyword>